<gene>
    <name evidence="19" type="ORF">Poli38472_001084</name>
</gene>
<dbReference type="PANTHER" id="PTHR10689:SF6">
    <property type="entry name" value="MICROSOMAL GLUTATHIONE S-TRANSFERASE 1"/>
    <property type="match status" value="1"/>
</dbReference>
<evidence type="ECO:0000256" key="16">
    <source>
        <dbReference type="ARBA" id="ARBA00049385"/>
    </source>
</evidence>
<organism evidence="19 20">
    <name type="scientific">Pythium oligandrum</name>
    <name type="common">Mycoparasitic fungus</name>
    <dbReference type="NCBI Taxonomy" id="41045"/>
    <lineage>
        <taxon>Eukaryota</taxon>
        <taxon>Sar</taxon>
        <taxon>Stramenopiles</taxon>
        <taxon>Oomycota</taxon>
        <taxon>Peronosporomycetes</taxon>
        <taxon>Pythiales</taxon>
        <taxon>Pythiaceae</taxon>
        <taxon>Pythium</taxon>
    </lineage>
</organism>
<evidence type="ECO:0000256" key="15">
    <source>
        <dbReference type="ARBA" id="ARBA00039397"/>
    </source>
</evidence>
<dbReference type="OrthoDB" id="193139at2759"/>
<name>A0A8K1CU04_PYTOL</name>
<keyword evidence="9" id="KW-0256">Endoplasmic reticulum</keyword>
<dbReference type="InterPro" id="IPR023352">
    <property type="entry name" value="MAPEG-like_dom_sf"/>
</dbReference>
<accession>A0A8K1CU04</accession>
<comment type="function">
    <text evidence="1">Conjugation of reduced glutathione to a wide number of exogenous and endogenous hydrophobic electrophiles.</text>
</comment>
<evidence type="ECO:0000256" key="18">
    <source>
        <dbReference type="SAM" id="Phobius"/>
    </source>
</evidence>
<dbReference type="GO" id="GO:0005741">
    <property type="term" value="C:mitochondrial outer membrane"/>
    <property type="evidence" value="ECO:0007669"/>
    <property type="project" value="UniProtKB-SubCell"/>
</dbReference>
<feature type="region of interest" description="Disordered" evidence="17">
    <location>
        <begin position="36"/>
        <end position="58"/>
    </location>
</feature>
<evidence type="ECO:0000256" key="14">
    <source>
        <dbReference type="ARBA" id="ARBA00038540"/>
    </source>
</evidence>
<dbReference type="Proteomes" id="UP000794436">
    <property type="component" value="Unassembled WGS sequence"/>
</dbReference>
<dbReference type="EC" id="2.5.1.18" evidence="5"/>
<evidence type="ECO:0000256" key="1">
    <source>
        <dbReference type="ARBA" id="ARBA00003701"/>
    </source>
</evidence>
<dbReference type="FunFam" id="1.20.120.550:FF:000005">
    <property type="entry name" value="Inorganic phosphate transporter 1-6"/>
    <property type="match status" value="1"/>
</dbReference>
<feature type="transmembrane region" description="Helical" evidence="18">
    <location>
        <begin position="105"/>
        <end position="124"/>
    </location>
</feature>
<comment type="caution">
    <text evidence="19">The sequence shown here is derived from an EMBL/GenBank/DDBJ whole genome shotgun (WGS) entry which is preliminary data.</text>
</comment>
<dbReference type="AlphaFoldDB" id="A0A8K1CU04"/>
<evidence type="ECO:0000256" key="7">
    <source>
        <dbReference type="ARBA" id="ARBA00022692"/>
    </source>
</evidence>
<comment type="catalytic activity">
    <reaction evidence="16">
        <text>RX + glutathione = an S-substituted glutathione + a halide anion + H(+)</text>
        <dbReference type="Rhea" id="RHEA:16437"/>
        <dbReference type="ChEBI" id="CHEBI:15378"/>
        <dbReference type="ChEBI" id="CHEBI:16042"/>
        <dbReference type="ChEBI" id="CHEBI:17792"/>
        <dbReference type="ChEBI" id="CHEBI:57925"/>
        <dbReference type="ChEBI" id="CHEBI:90779"/>
        <dbReference type="EC" id="2.5.1.18"/>
    </reaction>
    <physiologicalReaction direction="left-to-right" evidence="16">
        <dbReference type="Rhea" id="RHEA:16438"/>
    </physiologicalReaction>
</comment>
<keyword evidence="7 18" id="KW-0812">Transmembrane</keyword>
<evidence type="ECO:0000256" key="11">
    <source>
        <dbReference type="ARBA" id="ARBA00022990"/>
    </source>
</evidence>
<evidence type="ECO:0000256" key="12">
    <source>
        <dbReference type="ARBA" id="ARBA00023128"/>
    </source>
</evidence>
<dbReference type="GO" id="GO:0004364">
    <property type="term" value="F:glutathione transferase activity"/>
    <property type="evidence" value="ECO:0007669"/>
    <property type="project" value="UniProtKB-EC"/>
</dbReference>
<sequence>MSLLLSVYVTCVVVLYIKFLVATGIQAIKTFDAGARPPEDKDLPLAKGRPTQNYGLHTGEDDEAMKKAKEVELRWKRIIMNDLESIPLALIVFGAGLLAPKTNEGVHVAALIVYTVLRCFHTYAYANSLQPHRAMCWRFGVLAILVGGFNAMVGAYRS</sequence>
<dbReference type="InterPro" id="IPR040162">
    <property type="entry name" value="MGST1-like"/>
</dbReference>
<dbReference type="EMBL" id="SPLM01000001">
    <property type="protein sequence ID" value="TMW68928.1"/>
    <property type="molecule type" value="Genomic_DNA"/>
</dbReference>
<evidence type="ECO:0000256" key="9">
    <source>
        <dbReference type="ARBA" id="ARBA00022824"/>
    </source>
</evidence>
<dbReference type="Gene3D" id="1.20.120.550">
    <property type="entry name" value="Membrane associated eicosanoid/glutathione metabolism-like domain"/>
    <property type="match status" value="1"/>
</dbReference>
<feature type="transmembrane region" description="Helical" evidence="18">
    <location>
        <begin position="6"/>
        <end position="28"/>
    </location>
</feature>
<evidence type="ECO:0000313" key="19">
    <source>
        <dbReference type="EMBL" id="TMW68928.1"/>
    </source>
</evidence>
<dbReference type="Pfam" id="PF01124">
    <property type="entry name" value="MAPEG"/>
    <property type="match status" value="1"/>
</dbReference>
<keyword evidence="12" id="KW-0496">Mitochondrion</keyword>
<comment type="subunit">
    <text evidence="14">Homotrimer; The trimer binds only one molecule of glutathione.</text>
</comment>
<comment type="subcellular location">
    <subcellularLocation>
        <location evidence="3">Endoplasmic reticulum membrane</location>
        <topology evidence="3">Multi-pass membrane protein</topology>
    </subcellularLocation>
    <subcellularLocation>
        <location evidence="2">Mitochondrion outer membrane</location>
    </subcellularLocation>
</comment>
<keyword evidence="8" id="KW-1000">Mitochondrion outer membrane</keyword>
<evidence type="ECO:0000256" key="10">
    <source>
        <dbReference type="ARBA" id="ARBA00022989"/>
    </source>
</evidence>
<dbReference type="SUPFAM" id="SSF161084">
    <property type="entry name" value="MAPEG domain-like"/>
    <property type="match status" value="1"/>
</dbReference>
<evidence type="ECO:0000256" key="4">
    <source>
        <dbReference type="ARBA" id="ARBA00010459"/>
    </source>
</evidence>
<dbReference type="GO" id="GO:0005789">
    <property type="term" value="C:endoplasmic reticulum membrane"/>
    <property type="evidence" value="ECO:0007669"/>
    <property type="project" value="UniProtKB-SubCell"/>
</dbReference>
<dbReference type="InterPro" id="IPR001129">
    <property type="entry name" value="Membr-assoc_MAPEG"/>
</dbReference>
<evidence type="ECO:0000256" key="8">
    <source>
        <dbReference type="ARBA" id="ARBA00022787"/>
    </source>
</evidence>
<evidence type="ECO:0000256" key="5">
    <source>
        <dbReference type="ARBA" id="ARBA00012452"/>
    </source>
</evidence>
<proteinExistence type="inferred from homology"/>
<feature type="transmembrane region" description="Helical" evidence="18">
    <location>
        <begin position="136"/>
        <end position="156"/>
    </location>
</feature>
<keyword evidence="13 18" id="KW-0472">Membrane</keyword>
<protein>
    <recommendedName>
        <fullName evidence="15">Microsomal glutathione S-transferase 1</fullName>
        <ecNumber evidence="5">2.5.1.18</ecNumber>
    </recommendedName>
</protein>
<dbReference type="PANTHER" id="PTHR10689">
    <property type="entry name" value="MICROSOMAL GLUTATHIONE S-TRANSFERASE 1"/>
    <property type="match status" value="1"/>
</dbReference>
<evidence type="ECO:0000256" key="2">
    <source>
        <dbReference type="ARBA" id="ARBA00004294"/>
    </source>
</evidence>
<keyword evidence="10 18" id="KW-1133">Transmembrane helix</keyword>
<evidence type="ECO:0000256" key="3">
    <source>
        <dbReference type="ARBA" id="ARBA00004477"/>
    </source>
</evidence>
<evidence type="ECO:0000313" key="20">
    <source>
        <dbReference type="Proteomes" id="UP000794436"/>
    </source>
</evidence>
<keyword evidence="11" id="KW-0007">Acetylation</keyword>
<evidence type="ECO:0000256" key="13">
    <source>
        <dbReference type="ARBA" id="ARBA00023136"/>
    </source>
</evidence>
<feature type="transmembrane region" description="Helical" evidence="18">
    <location>
        <begin position="78"/>
        <end position="99"/>
    </location>
</feature>
<keyword evidence="6" id="KW-0808">Transferase</keyword>
<reference evidence="19" key="1">
    <citation type="submission" date="2019-03" db="EMBL/GenBank/DDBJ databases">
        <title>Long read genome sequence of the mycoparasitic Pythium oligandrum ATCC 38472 isolated from sugarbeet rhizosphere.</title>
        <authorList>
            <person name="Gaulin E."/>
        </authorList>
    </citation>
    <scope>NUCLEOTIDE SEQUENCE</scope>
    <source>
        <strain evidence="19">ATCC 38472_TT</strain>
    </source>
</reference>
<evidence type="ECO:0000256" key="17">
    <source>
        <dbReference type="SAM" id="MobiDB-lite"/>
    </source>
</evidence>
<comment type="similarity">
    <text evidence="4">Belongs to the MAPEG family.</text>
</comment>
<keyword evidence="20" id="KW-1185">Reference proteome</keyword>
<evidence type="ECO:0000256" key="6">
    <source>
        <dbReference type="ARBA" id="ARBA00022679"/>
    </source>
</evidence>